<dbReference type="KEGG" id="salk:FBQ74_08840"/>
<evidence type="ECO:0008006" key="3">
    <source>
        <dbReference type="Google" id="ProtNLM"/>
    </source>
</evidence>
<dbReference type="AlphaFoldDB" id="A0A5B7YDF0"/>
<protein>
    <recommendedName>
        <fullName evidence="3">DUF3806 domain-containing protein</fullName>
    </recommendedName>
</protein>
<accession>A0A5B7YDF0</accession>
<dbReference type="EMBL" id="CP039852">
    <property type="protein sequence ID" value="QCZ93591.1"/>
    <property type="molecule type" value="Genomic_DNA"/>
</dbReference>
<dbReference type="Proteomes" id="UP000304912">
    <property type="component" value="Chromosome"/>
</dbReference>
<reference evidence="1 2" key="1">
    <citation type="submission" date="2019-04" db="EMBL/GenBank/DDBJ databases">
        <title>Salinimonas iocasae sp. nov., a halophilic bacterium isolated from the outer tube casing of tubeworms in Okinawa Trough.</title>
        <authorList>
            <person name="Zhang H."/>
            <person name="Wang H."/>
            <person name="Li C."/>
        </authorList>
    </citation>
    <scope>NUCLEOTIDE SEQUENCE [LARGE SCALE GENOMIC DNA]</scope>
    <source>
        <strain evidence="1 2">KX18D6</strain>
    </source>
</reference>
<sequence>MQQQELEVLMKDSAANAVETAQSEFSVILDYTRDSVKLVDDVILMFVEKFQDRALEDTAVFTICNIYGAYLGEVFKKQVGGAWRYDDSNPDAPYVLLDVGDNSYAFAGICYERLVNDSQISVYNYFEQALHNKTQ</sequence>
<evidence type="ECO:0000313" key="2">
    <source>
        <dbReference type="Proteomes" id="UP000304912"/>
    </source>
</evidence>
<keyword evidence="2" id="KW-1185">Reference proteome</keyword>
<gene>
    <name evidence="1" type="ORF">FBQ74_08840</name>
</gene>
<evidence type="ECO:0000313" key="1">
    <source>
        <dbReference type="EMBL" id="QCZ93591.1"/>
    </source>
</evidence>
<dbReference type="OrthoDB" id="8779193at2"/>
<name>A0A5B7YDF0_9ALTE</name>
<organism evidence="1 2">
    <name type="scientific">Salinimonas iocasae</name>
    <dbReference type="NCBI Taxonomy" id="2572577"/>
    <lineage>
        <taxon>Bacteria</taxon>
        <taxon>Pseudomonadati</taxon>
        <taxon>Pseudomonadota</taxon>
        <taxon>Gammaproteobacteria</taxon>
        <taxon>Alteromonadales</taxon>
        <taxon>Alteromonadaceae</taxon>
        <taxon>Alteromonas/Salinimonas group</taxon>
        <taxon>Salinimonas</taxon>
    </lineage>
</organism>
<proteinExistence type="predicted"/>
<dbReference type="RefSeq" id="WP_139756335.1">
    <property type="nucleotide sequence ID" value="NZ_CP039852.1"/>
</dbReference>